<reference evidence="3" key="1">
    <citation type="submission" date="2020-11" db="EMBL/GenBank/DDBJ databases">
        <title>Sequencing the genomes of 1000 actinobacteria strains.</title>
        <authorList>
            <person name="Klenk H.-P."/>
        </authorList>
    </citation>
    <scope>NUCLEOTIDE SEQUENCE</scope>
    <source>
        <strain evidence="3">DSM 45356</strain>
    </source>
</reference>
<dbReference type="PRINTS" id="PR01438">
    <property type="entry name" value="UNVRSLSTRESS"/>
</dbReference>
<dbReference type="RefSeq" id="WP_197001543.1">
    <property type="nucleotide sequence ID" value="NZ_BONS01000033.1"/>
</dbReference>
<dbReference type="EMBL" id="JADOUF010000001">
    <property type="protein sequence ID" value="MBG6134286.1"/>
    <property type="molecule type" value="Genomic_DNA"/>
</dbReference>
<dbReference type="Gene3D" id="3.40.50.620">
    <property type="entry name" value="HUPs"/>
    <property type="match status" value="2"/>
</dbReference>
<feature type="domain" description="UspA" evidence="2">
    <location>
        <begin position="9"/>
        <end position="147"/>
    </location>
</feature>
<comment type="caution">
    <text evidence="3">The sequence shown here is derived from an EMBL/GenBank/DDBJ whole genome shotgun (WGS) entry which is preliminary data.</text>
</comment>
<dbReference type="InterPro" id="IPR014729">
    <property type="entry name" value="Rossmann-like_a/b/a_fold"/>
</dbReference>
<accession>A0A8J7KIM2</accession>
<organism evidence="3 4">
    <name type="scientific">Longispora fulva</name>
    <dbReference type="NCBI Taxonomy" id="619741"/>
    <lineage>
        <taxon>Bacteria</taxon>
        <taxon>Bacillati</taxon>
        <taxon>Actinomycetota</taxon>
        <taxon>Actinomycetes</taxon>
        <taxon>Micromonosporales</taxon>
        <taxon>Micromonosporaceae</taxon>
        <taxon>Longispora</taxon>
    </lineage>
</organism>
<proteinExistence type="inferred from homology"/>
<name>A0A8J7KIM2_9ACTN</name>
<feature type="domain" description="UspA" evidence="2">
    <location>
        <begin position="159"/>
        <end position="296"/>
    </location>
</feature>
<evidence type="ECO:0000313" key="3">
    <source>
        <dbReference type="EMBL" id="MBG6134286.1"/>
    </source>
</evidence>
<dbReference type="PANTHER" id="PTHR46553">
    <property type="entry name" value="ADENINE NUCLEOTIDE ALPHA HYDROLASES-LIKE SUPERFAMILY PROTEIN"/>
    <property type="match status" value="1"/>
</dbReference>
<gene>
    <name evidence="3" type="ORF">IW245_000480</name>
</gene>
<comment type="similarity">
    <text evidence="1">Belongs to the universal stress protein A family.</text>
</comment>
<dbReference type="Proteomes" id="UP000622552">
    <property type="component" value="Unassembled WGS sequence"/>
</dbReference>
<keyword evidence="4" id="KW-1185">Reference proteome</keyword>
<dbReference type="InterPro" id="IPR006015">
    <property type="entry name" value="Universal_stress_UspA"/>
</dbReference>
<dbReference type="Pfam" id="PF00582">
    <property type="entry name" value="Usp"/>
    <property type="match status" value="2"/>
</dbReference>
<evidence type="ECO:0000256" key="1">
    <source>
        <dbReference type="ARBA" id="ARBA00008791"/>
    </source>
</evidence>
<dbReference type="InterPro" id="IPR006016">
    <property type="entry name" value="UspA"/>
</dbReference>
<protein>
    <submittedName>
        <fullName evidence="3">Nucleotide-binding universal stress UspA family protein</fullName>
    </submittedName>
</protein>
<dbReference type="PANTHER" id="PTHR46553:SF3">
    <property type="entry name" value="ADENINE NUCLEOTIDE ALPHA HYDROLASES-LIKE SUPERFAMILY PROTEIN"/>
    <property type="match status" value="1"/>
</dbReference>
<dbReference type="AlphaFoldDB" id="A0A8J7KIM2"/>
<sequence length="297" mass="31138">MSTQPVVTDHVVVGVDGSDLALAAVDWAADAATLRGRPLRIVHASIWPQMRFPDTPVLASRILQGLRVQGEEYVATATTRAQARQPGLAVESEVIEGAPAPVLIRESRTADMIVLGHRGLGGFTGLLVGSVGVQLAAHAGCPVIVVRPHTLPPGPAAGTVVVGVDGSEESDAAIEFAFTEASLNEVGLTAVHAWRWPQSTEPGDMLPLVYDADVLAAEELRMFAESLAGWQERFPDVKVHHDQVRTRAGKALIEASPGAHLLVVGSRGRGGFTGLLLGSVSQAALHHADCPVAVVRS</sequence>
<evidence type="ECO:0000259" key="2">
    <source>
        <dbReference type="Pfam" id="PF00582"/>
    </source>
</evidence>
<dbReference type="SUPFAM" id="SSF52402">
    <property type="entry name" value="Adenine nucleotide alpha hydrolases-like"/>
    <property type="match status" value="2"/>
</dbReference>
<evidence type="ECO:0000313" key="4">
    <source>
        <dbReference type="Proteomes" id="UP000622552"/>
    </source>
</evidence>